<reference evidence="1" key="1">
    <citation type="submission" date="2021-06" db="EMBL/GenBank/DDBJ databases">
        <authorList>
            <person name="Kallberg Y."/>
            <person name="Tangrot J."/>
            <person name="Rosling A."/>
        </authorList>
    </citation>
    <scope>NUCLEOTIDE SEQUENCE</scope>
    <source>
        <strain evidence="1">87-6 pot B 2015</strain>
    </source>
</reference>
<sequence length="221" mass="26034">MSLEDIEMAVEKAIKTVKSEILYHQGQVLAGDEYTHKLIHIYTNIENMGKFSLYITLTCFFASKYVADRCLEQLQLNHKKELFDFINNLKDITQLGGFCEMLFEMVAYTIIRQGGDFQVREFTDDGTGSESIHKFDFLEENFFDNIREIQGQVKYFRPTSKIFESIDSYAHTNNLFQVTVSRKHSIKQDGLRAIKDILDENFDVRIYFILPREIFRTFKRK</sequence>
<evidence type="ECO:0000313" key="2">
    <source>
        <dbReference type="Proteomes" id="UP000789375"/>
    </source>
</evidence>
<organism evidence="1 2">
    <name type="scientific">Funneliformis mosseae</name>
    <name type="common">Endomycorrhizal fungus</name>
    <name type="synonym">Glomus mosseae</name>
    <dbReference type="NCBI Taxonomy" id="27381"/>
    <lineage>
        <taxon>Eukaryota</taxon>
        <taxon>Fungi</taxon>
        <taxon>Fungi incertae sedis</taxon>
        <taxon>Mucoromycota</taxon>
        <taxon>Glomeromycotina</taxon>
        <taxon>Glomeromycetes</taxon>
        <taxon>Glomerales</taxon>
        <taxon>Glomeraceae</taxon>
        <taxon>Funneliformis</taxon>
    </lineage>
</organism>
<name>A0A9N9DGM4_FUNMO</name>
<comment type="caution">
    <text evidence="1">The sequence shown here is derived from an EMBL/GenBank/DDBJ whole genome shotgun (WGS) entry which is preliminary data.</text>
</comment>
<dbReference type="PANTHER" id="PTHR33129">
    <property type="entry name" value="PROTEIN KINASE DOMAIN-CONTAINING PROTEIN-RELATED"/>
    <property type="match status" value="1"/>
</dbReference>
<protein>
    <submittedName>
        <fullName evidence="1">14474_t:CDS:1</fullName>
    </submittedName>
</protein>
<gene>
    <name evidence="1" type="ORF">FMOSSE_LOCUS10671</name>
</gene>
<accession>A0A9N9DGM4</accession>
<dbReference type="Proteomes" id="UP000789375">
    <property type="component" value="Unassembled WGS sequence"/>
</dbReference>
<dbReference type="EMBL" id="CAJVPP010003673">
    <property type="protein sequence ID" value="CAG8634710.1"/>
    <property type="molecule type" value="Genomic_DNA"/>
</dbReference>
<evidence type="ECO:0000313" key="1">
    <source>
        <dbReference type="EMBL" id="CAG8634710.1"/>
    </source>
</evidence>
<dbReference type="InterPro" id="IPR052980">
    <property type="entry name" value="Crinkler_effector"/>
</dbReference>
<dbReference type="PANTHER" id="PTHR33129:SF1">
    <property type="entry name" value="ATP-BINDING PROTEIN"/>
    <property type="match status" value="1"/>
</dbReference>
<proteinExistence type="predicted"/>
<dbReference type="AlphaFoldDB" id="A0A9N9DGM4"/>
<keyword evidence="2" id="KW-1185">Reference proteome</keyword>